<sequence length="106" mass="11520">MAKTACNVVSEQDTTIPSPRKSMDLNLAAGEISLAVAALQSLRGLTLSQRVGTNLDEQDFFVLILDVVDRIGQRLEVAHNAIGEGLIGQFEYPIEGHQVPREVIYG</sequence>
<proteinExistence type="predicted"/>
<protein>
    <recommendedName>
        <fullName evidence="3">Bacteriophage protein</fullName>
    </recommendedName>
</protein>
<name>A0ABD7LHV0_9BURK</name>
<reference evidence="1 2" key="1">
    <citation type="submission" date="2016-04" db="EMBL/GenBank/DDBJ databases">
        <authorList>
            <person name="Peeters C."/>
        </authorList>
    </citation>
    <scope>NUCLEOTIDE SEQUENCE [LARGE SCALE GENOMIC DNA]</scope>
    <source>
        <strain evidence="1">LMG 29311</strain>
    </source>
</reference>
<evidence type="ECO:0000313" key="2">
    <source>
        <dbReference type="Proteomes" id="UP000196218"/>
    </source>
</evidence>
<evidence type="ECO:0000313" key="1">
    <source>
        <dbReference type="EMBL" id="SAK15751.1"/>
    </source>
</evidence>
<comment type="caution">
    <text evidence="1">The sequence shown here is derived from an EMBL/GenBank/DDBJ whole genome shotgun (WGS) entry which is preliminary data.</text>
</comment>
<dbReference type="AlphaFoldDB" id="A0ABD7LHV0"/>
<dbReference type="RefSeq" id="WP_244143377.1">
    <property type="nucleotide sequence ID" value="NZ_CADFGW010000008.1"/>
</dbReference>
<dbReference type="Proteomes" id="UP000196218">
    <property type="component" value="Unassembled WGS sequence"/>
</dbReference>
<dbReference type="EMBL" id="FKJW01000003">
    <property type="protein sequence ID" value="SAK15751.1"/>
    <property type="molecule type" value="Genomic_DNA"/>
</dbReference>
<accession>A0ABD7LHV0</accession>
<gene>
    <name evidence="1" type="ORF">UA18_01361</name>
</gene>
<organism evidence="1 2">
    <name type="scientific">Burkholderia multivorans</name>
    <dbReference type="NCBI Taxonomy" id="87883"/>
    <lineage>
        <taxon>Bacteria</taxon>
        <taxon>Pseudomonadati</taxon>
        <taxon>Pseudomonadota</taxon>
        <taxon>Betaproteobacteria</taxon>
        <taxon>Burkholderiales</taxon>
        <taxon>Burkholderiaceae</taxon>
        <taxon>Burkholderia</taxon>
        <taxon>Burkholderia cepacia complex</taxon>
    </lineage>
</organism>
<evidence type="ECO:0008006" key="3">
    <source>
        <dbReference type="Google" id="ProtNLM"/>
    </source>
</evidence>